<feature type="region of interest" description="Disordered" evidence="1">
    <location>
        <begin position="74"/>
        <end position="98"/>
    </location>
</feature>
<dbReference type="GeneID" id="9622401"/>
<reference evidence="2 3" key="1">
    <citation type="journal article" date="2010" name="Science">
        <title>Genomic analysis of organismal complexity in the multicellular green alga Volvox carteri.</title>
        <authorList>
            <person name="Prochnik S.E."/>
            <person name="Umen J."/>
            <person name="Nedelcu A.M."/>
            <person name="Hallmann A."/>
            <person name="Miller S.M."/>
            <person name="Nishii I."/>
            <person name="Ferris P."/>
            <person name="Kuo A."/>
            <person name="Mitros T."/>
            <person name="Fritz-Laylin L.K."/>
            <person name="Hellsten U."/>
            <person name="Chapman J."/>
            <person name="Simakov O."/>
            <person name="Rensing S.A."/>
            <person name="Terry A."/>
            <person name="Pangilinan J."/>
            <person name="Kapitonov V."/>
            <person name="Jurka J."/>
            <person name="Salamov A."/>
            <person name="Shapiro H."/>
            <person name="Schmutz J."/>
            <person name="Grimwood J."/>
            <person name="Lindquist E."/>
            <person name="Lucas S."/>
            <person name="Grigoriev I.V."/>
            <person name="Schmitt R."/>
            <person name="Kirk D."/>
            <person name="Rokhsar D.S."/>
        </authorList>
    </citation>
    <scope>NUCLEOTIDE SEQUENCE [LARGE SCALE GENOMIC DNA]</scope>
    <source>
        <strain evidence="3">f. Nagariensis / Eve</strain>
    </source>
</reference>
<dbReference type="KEGG" id="vcn:VOLCADRAFT_94128"/>
<evidence type="ECO:0000313" key="2">
    <source>
        <dbReference type="EMBL" id="EFJ45617.1"/>
    </source>
</evidence>
<dbReference type="AlphaFoldDB" id="D8U3Z4"/>
<gene>
    <name evidence="2" type="ORF">VOLCADRAFT_94128</name>
</gene>
<proteinExistence type="predicted"/>
<dbReference type="EMBL" id="GL378356">
    <property type="protein sequence ID" value="EFJ45617.1"/>
    <property type="molecule type" value="Genomic_DNA"/>
</dbReference>
<organism evidence="3">
    <name type="scientific">Volvox carteri f. nagariensis</name>
    <dbReference type="NCBI Taxonomy" id="3068"/>
    <lineage>
        <taxon>Eukaryota</taxon>
        <taxon>Viridiplantae</taxon>
        <taxon>Chlorophyta</taxon>
        <taxon>core chlorophytes</taxon>
        <taxon>Chlorophyceae</taxon>
        <taxon>CS clade</taxon>
        <taxon>Chlamydomonadales</taxon>
        <taxon>Volvocaceae</taxon>
        <taxon>Volvox</taxon>
    </lineage>
</organism>
<keyword evidence="3" id="KW-1185">Reference proteome</keyword>
<evidence type="ECO:0000256" key="1">
    <source>
        <dbReference type="SAM" id="MobiDB-lite"/>
    </source>
</evidence>
<evidence type="ECO:0000313" key="3">
    <source>
        <dbReference type="Proteomes" id="UP000001058"/>
    </source>
</evidence>
<protein>
    <submittedName>
        <fullName evidence="2">Uncharacterized protein</fullName>
    </submittedName>
</protein>
<dbReference type="RefSeq" id="XP_002953307.1">
    <property type="nucleotide sequence ID" value="XM_002953261.1"/>
</dbReference>
<name>D8U3Z4_VOLCA</name>
<sequence>MSKSCPWILDPSEYIQRLACYGRIFCVLPSLSAKDLCEMQTIRKKATLLASNKRPPSPASAAAAIATTAADATAVESAAGSTRPPLEPTQVATPPGHRQYHSRVAFGGCLGMADQGGVDDGVISR</sequence>
<dbReference type="InParanoid" id="D8U3Z4"/>
<dbReference type="Proteomes" id="UP000001058">
    <property type="component" value="Unassembled WGS sequence"/>
</dbReference>
<accession>D8U3Z4</accession>